<accession>A0A542XFP5</accession>
<keyword evidence="2" id="KW-1185">Reference proteome</keyword>
<sequence length="355" mass="37456">MARRIRAGVVALVALVLVVAATVVVTRALTYDGGPDAPTSPFDLPAEGSWAIGWAAATRGAANRPTELMLVSPDGREQTVGQVSPNSTVVDISHDGRRILTKVVGASPDVPTPFTVWDLETGESHRFVLRHDADVLFGGGGTLVTTEAYPRTYTAIRDRRGTIVRTIPGRTGGSPAVSPGGTTLMYATPTGIDVVDIPTGRLVSSTRNPQPVACYPSGLWSDGAPKLWCGDQPGSENTYVVDPSTGRARLIGAHQQGLKKVWPTSPVTATRTYAPNGPVFVRAGKVWPVWPAPASGTAPVRDIVAGRGPTLWLTVTTSREAYLPPGQYARHDLRTGRTTVLAEGITSVQVIDGLT</sequence>
<dbReference type="Proteomes" id="UP000318336">
    <property type="component" value="Unassembled WGS sequence"/>
</dbReference>
<dbReference type="InterPro" id="IPR011047">
    <property type="entry name" value="Quinoprotein_ADH-like_sf"/>
</dbReference>
<dbReference type="AlphaFoldDB" id="A0A542XFP5"/>
<evidence type="ECO:0000313" key="1">
    <source>
        <dbReference type="EMBL" id="TQL34644.1"/>
    </source>
</evidence>
<protein>
    <submittedName>
        <fullName evidence="1">Uncharacterized protein</fullName>
    </submittedName>
</protein>
<dbReference type="SUPFAM" id="SSF50998">
    <property type="entry name" value="Quinoprotein alcohol dehydrogenase-like"/>
    <property type="match status" value="1"/>
</dbReference>
<dbReference type="OrthoDB" id="1049785at2"/>
<organism evidence="1 2">
    <name type="scientific">Barrientosiimonas humi</name>
    <dbReference type="NCBI Taxonomy" id="999931"/>
    <lineage>
        <taxon>Bacteria</taxon>
        <taxon>Bacillati</taxon>
        <taxon>Actinomycetota</taxon>
        <taxon>Actinomycetes</taxon>
        <taxon>Micrococcales</taxon>
        <taxon>Dermacoccaceae</taxon>
        <taxon>Barrientosiimonas</taxon>
    </lineage>
</organism>
<dbReference type="RefSeq" id="WP_142007011.1">
    <property type="nucleotide sequence ID" value="NZ_CAJTBP010000001.1"/>
</dbReference>
<reference evidence="1 2" key="1">
    <citation type="submission" date="2019-06" db="EMBL/GenBank/DDBJ databases">
        <title>Sequencing the genomes of 1000 actinobacteria strains.</title>
        <authorList>
            <person name="Klenk H.-P."/>
        </authorList>
    </citation>
    <scope>NUCLEOTIDE SEQUENCE [LARGE SCALE GENOMIC DNA]</scope>
    <source>
        <strain evidence="1 2">DSM 24617</strain>
    </source>
</reference>
<comment type="caution">
    <text evidence="1">The sequence shown here is derived from an EMBL/GenBank/DDBJ whole genome shotgun (WGS) entry which is preliminary data.</text>
</comment>
<gene>
    <name evidence="1" type="ORF">FB554_2820</name>
</gene>
<evidence type="ECO:0000313" key="2">
    <source>
        <dbReference type="Proteomes" id="UP000318336"/>
    </source>
</evidence>
<dbReference type="EMBL" id="VFOK01000001">
    <property type="protein sequence ID" value="TQL34644.1"/>
    <property type="molecule type" value="Genomic_DNA"/>
</dbReference>
<proteinExistence type="predicted"/>
<name>A0A542XFP5_9MICO</name>